<dbReference type="InterPro" id="IPR011013">
    <property type="entry name" value="Gal_mutarotase_sf_dom"/>
</dbReference>
<reference evidence="1 2" key="1">
    <citation type="submission" date="2010-03" db="EMBL/GenBank/DDBJ databases">
        <title>The genome sequence of Eubacterium cylindroides T2-87.</title>
        <authorList>
            <consortium name="metaHIT consortium -- http://www.metahit.eu/"/>
            <person name="Pajon A."/>
            <person name="Turner K."/>
            <person name="Parkhill J."/>
            <person name="Duncan S."/>
            <person name="Flint H."/>
        </authorList>
    </citation>
    <scope>NUCLEOTIDE SEQUENCE [LARGE SCALE GENOMIC DNA]</scope>
    <source>
        <strain evidence="1 2">T2-87</strain>
    </source>
</reference>
<name>D4JG55_9FIRM</name>
<gene>
    <name evidence="1" type="ORF">EC1_19600</name>
</gene>
<evidence type="ECO:0000313" key="2">
    <source>
        <dbReference type="Proteomes" id="UP000008801"/>
    </source>
</evidence>
<dbReference type="GO" id="GO:0016853">
    <property type="term" value="F:isomerase activity"/>
    <property type="evidence" value="ECO:0007669"/>
    <property type="project" value="InterPro"/>
</dbReference>
<dbReference type="InterPro" id="IPR008183">
    <property type="entry name" value="Aldose_1/G6P_1-epimerase"/>
</dbReference>
<dbReference type="InterPro" id="IPR014718">
    <property type="entry name" value="GH-type_carb-bd"/>
</dbReference>
<dbReference type="GO" id="GO:0030246">
    <property type="term" value="F:carbohydrate binding"/>
    <property type="evidence" value="ECO:0007669"/>
    <property type="project" value="InterPro"/>
</dbReference>
<dbReference type="Pfam" id="PF01263">
    <property type="entry name" value="Aldose_epim"/>
    <property type="match status" value="1"/>
</dbReference>
<dbReference type="HOGENOM" id="CLU_1298241_0_0_9"/>
<dbReference type="SUPFAM" id="SSF74650">
    <property type="entry name" value="Galactose mutarotase-like"/>
    <property type="match status" value="1"/>
</dbReference>
<dbReference type="STRING" id="717960.EC1_19600"/>
<sequence>MPFKLENEFCRLEVIPEAAEITSFFDKTNNVEIMYQGDEGWSGRNPSLFPIIGSTYSKYYEIHGKQYTMKNHGLARYATFKGEQLEDKLIFTFCSDEETLKQYPFDFVFEIAYSLEGKTLHIDYTIKNTSKEDMPYSFGLHPAFRVPQYKNENLKTIPLILNSMKKLHSLSLIQVLTKTSKKRKFNSIHGSYLVKILTIMLHWYTKTTRVPM</sequence>
<proteinExistence type="predicted"/>
<dbReference type="Gene3D" id="2.70.98.10">
    <property type="match status" value="1"/>
</dbReference>
<dbReference type="KEGG" id="euc:EC1_19600"/>
<protein>
    <submittedName>
        <fullName evidence="1">Galactose mutarotase and related enzymes</fullName>
    </submittedName>
</protein>
<reference evidence="1 2" key="2">
    <citation type="submission" date="2010-03" db="EMBL/GenBank/DDBJ databases">
        <authorList>
            <person name="Pajon A."/>
        </authorList>
    </citation>
    <scope>NUCLEOTIDE SEQUENCE [LARGE SCALE GENOMIC DNA]</scope>
    <source>
        <strain evidence="1 2">T2-87</strain>
    </source>
</reference>
<dbReference type="AlphaFoldDB" id="D4JG55"/>
<evidence type="ECO:0000313" key="1">
    <source>
        <dbReference type="EMBL" id="CBK89177.1"/>
    </source>
</evidence>
<dbReference type="Proteomes" id="UP000008801">
    <property type="component" value="Chromosome"/>
</dbReference>
<accession>D4JG55</accession>
<dbReference type="EMBL" id="FP929041">
    <property type="protein sequence ID" value="CBK89177.1"/>
    <property type="molecule type" value="Genomic_DNA"/>
</dbReference>
<dbReference type="GO" id="GO:0005975">
    <property type="term" value="P:carbohydrate metabolic process"/>
    <property type="evidence" value="ECO:0007669"/>
    <property type="project" value="InterPro"/>
</dbReference>
<organism evidence="1 2">
    <name type="scientific">Faecalitalea cylindroides T2-87</name>
    <dbReference type="NCBI Taxonomy" id="717960"/>
    <lineage>
        <taxon>Bacteria</taxon>
        <taxon>Bacillati</taxon>
        <taxon>Bacillota</taxon>
        <taxon>Erysipelotrichia</taxon>
        <taxon>Erysipelotrichales</taxon>
        <taxon>Erysipelotrichaceae</taxon>
        <taxon>Faecalitalea</taxon>
    </lineage>
</organism>